<proteinExistence type="predicted"/>
<evidence type="ECO:0000313" key="5">
    <source>
        <dbReference type="Proteomes" id="UP000747399"/>
    </source>
</evidence>
<feature type="region of interest" description="Disordered" evidence="2">
    <location>
        <begin position="1515"/>
        <end position="1557"/>
    </location>
</feature>
<sequence length="1766" mass="183552">MSASERNRYFSHIDEPEGEGMFAPSVTPPGTFGTTVRSGASPHLFSNASRTRSPMGYAPSTKGAASTTPSRQRGYADLALARANVVPAGTFAPRSKTPAATRYTSRPSTASTVPDRRAKTPRSRVPSHYPVPAATSPGIKRPSTVGAGAVSSGIRQSNHPSSFRRPAMDAATVTPSPGRPRQGLTPGAAISPVFPNVGRTRTTSKTTSKAPAQQLAYGDSPYTAVAAAYPVIAFEAAEAALPGPSTQLHPRIEVPPGAAGVSGRFQDPGDDWLGSYERSSTDVLRELERILGGLSRLTGLATVPMEAGAPPRQLPPAADVPKRSSGTSSAHSQLQSGNSAGQQSHGAMGLCLAAGSNMQEAAWSDAIQGIAGPNKYHALVPPPPPPPLEASMMSTLLATCATGAGRLPALGPTATTRTATAAAAAALPTSPSPDTVLTQAPITGAGSMPDGSAVGTQGSTLPATVASQTPGASGSMAPSPLPANTVAEFWSVLQACNRNTSRLMADLAAARQEAEIARERAEEADSLARAFQQQLILRQKNVTAWQAALVEMEEREAAAREQLRELQESCAAQAERAQQAEHVAATAQLRLEQILATQRRGQSESGLLDDSPPPQLEQQLENLQADLAAAKTRATRAELELAVARNKALIAHQEMLTEEERARRTAAAAAAAKQELARTRSALESMGLDHNRLQDQVADLRTKIGDAVRWPSGSNSHDLFAQFDQREQTRPMAPPPPAASSASAAAPPGRGTARADSAGALPSSSVPRPVTTVESAAESSSLGETSRAVRVAVLSSGDGVRAPHRPSFLSAQSSADRSASSSNNSSSERSHPASPSRRDAAVASRRRLRGSVLLVAPGEMPLETSASLRYGQRLAMRRRSRSQDPGVMESPSGGDDEPDGWMRSPRAVSGSHDGVVMRLNIGASDNRGASRSGGGGIAVAEEVRDDSNDGTISVAGASLLLTTGSMRREVTEEMLPLTRTPSSGMRRRLPSLRTSHGSISRDAQPSTRTPLLNHSPMPTNPLDDSVVAGPVQKASSVGSTTAAAERVQSEHDPPFSKRMESRQPGRELASEAPSTETVLRGPTASSAAPATPTRPTAQEQHSNNRQGSIPVSLADLRRQMAASSAAAGADCFPAVQRQRKASLGLAQKGETNAAAAAAPKEAAMAAAGKNNDRSPASQPNQQQPSSQEKRTHQRQPGSTSAARAPPPINLPAAASTGETPQTRSTLPEFLPPLEHTYSPTDRDLNLSGNHSAFPSPSLLVLNPKAAPQPGVREAEADTALCGGPAAPAAPLLAPSVRTQTAALPPRRGTALAVDTRPPHGYSTSHINGLYESMQSRGSWRFILDASALASPHRLSAPPLPETVSVKPLQDLQHEQLGAPPWQAQAATSIASWSSGNHPSVGSGVRTDGSPASGSINVFTARTRMLSPDHLDSFVLSPSVTSSMATTAAVASFEGSQSAASMAQTWRQPMPPHLRGQEVMPRATMSPEHKAKTIVERSRGQEPVERSPDAMLRAHSMSEGAQGSVEPSSVVRSGSGASACMGQRTSVPPVADGDLATLASPRRSRRPWWQWLIPRRPRVRSPGPNSRLKSHITSWESSSGDPGTRHSSPSLMRSVGGSDPRLVSPQAASPAGSGRTKGRTGTSTPGCAGAAAAPGMPTEAKDQSPVGKPPHRRGGGSGRSRFFLSALLHFGMWSGGMAVGVALVLGLAGVIEGTLGIGASTGPPAAAANRGEVCGCPAPGPEDSKSAVKDRGKYAKGVSDIEFRLSS</sequence>
<evidence type="ECO:0000256" key="1">
    <source>
        <dbReference type="SAM" id="Coils"/>
    </source>
</evidence>
<feature type="compositionally biased region" description="Polar residues" evidence="2">
    <location>
        <begin position="1216"/>
        <end position="1225"/>
    </location>
</feature>
<accession>A0A8J4BAZ2</accession>
<keyword evidence="3" id="KW-1133">Transmembrane helix</keyword>
<feature type="transmembrane region" description="Helical" evidence="3">
    <location>
        <begin position="1689"/>
        <end position="1710"/>
    </location>
</feature>
<feature type="region of interest" description="Disordered" evidence="2">
    <location>
        <begin position="306"/>
        <end position="345"/>
    </location>
</feature>
<evidence type="ECO:0000256" key="3">
    <source>
        <dbReference type="SAM" id="Phobius"/>
    </source>
</evidence>
<feature type="compositionally biased region" description="Low complexity" evidence="2">
    <location>
        <begin position="739"/>
        <end position="748"/>
    </location>
</feature>
<feature type="compositionally biased region" description="Polar residues" evidence="2">
    <location>
        <begin position="32"/>
        <end position="52"/>
    </location>
</feature>
<feature type="compositionally biased region" description="Polar residues" evidence="2">
    <location>
        <begin position="102"/>
        <end position="112"/>
    </location>
</feature>
<feature type="compositionally biased region" description="Polar residues" evidence="2">
    <location>
        <begin position="762"/>
        <end position="784"/>
    </location>
</feature>
<feature type="region of interest" description="Disordered" evidence="2">
    <location>
        <begin position="90"/>
        <end position="210"/>
    </location>
</feature>
<feature type="compositionally biased region" description="Low complexity" evidence="2">
    <location>
        <begin position="1527"/>
        <end position="1538"/>
    </location>
</feature>
<protein>
    <submittedName>
        <fullName evidence="4">Uncharacterized protein</fullName>
    </submittedName>
</protein>
<feature type="coiled-coil region" evidence="1">
    <location>
        <begin position="493"/>
        <end position="583"/>
    </location>
</feature>
<dbReference type="Proteomes" id="UP000747399">
    <property type="component" value="Unassembled WGS sequence"/>
</dbReference>
<feature type="compositionally biased region" description="Low complexity" evidence="2">
    <location>
        <begin position="810"/>
        <end position="827"/>
    </location>
</feature>
<feature type="compositionally biased region" description="Basic and acidic residues" evidence="2">
    <location>
        <begin position="1047"/>
        <end position="1069"/>
    </location>
</feature>
<feature type="region of interest" description="Disordered" evidence="2">
    <location>
        <begin position="980"/>
        <end position="1106"/>
    </location>
</feature>
<feature type="region of interest" description="Disordered" evidence="2">
    <location>
        <begin position="1156"/>
        <end position="1243"/>
    </location>
</feature>
<feature type="compositionally biased region" description="Low complexity" evidence="2">
    <location>
        <begin position="1174"/>
        <end position="1186"/>
    </location>
</feature>
<feature type="compositionally biased region" description="Polar residues" evidence="2">
    <location>
        <begin position="992"/>
        <end position="1012"/>
    </location>
</feature>
<feature type="compositionally biased region" description="Polar residues" evidence="2">
    <location>
        <begin position="1590"/>
        <end position="1610"/>
    </location>
</feature>
<evidence type="ECO:0000313" key="4">
    <source>
        <dbReference type="EMBL" id="GIL57623.1"/>
    </source>
</evidence>
<feature type="compositionally biased region" description="Polar residues" evidence="2">
    <location>
        <begin position="1033"/>
        <end position="1042"/>
    </location>
</feature>
<keyword evidence="3" id="KW-0472">Membrane</keyword>
<organism evidence="4 5">
    <name type="scientific">Volvox africanus</name>
    <dbReference type="NCBI Taxonomy" id="51714"/>
    <lineage>
        <taxon>Eukaryota</taxon>
        <taxon>Viridiplantae</taxon>
        <taxon>Chlorophyta</taxon>
        <taxon>core chlorophytes</taxon>
        <taxon>Chlorophyceae</taxon>
        <taxon>CS clade</taxon>
        <taxon>Chlamydomonadales</taxon>
        <taxon>Volvocaceae</taxon>
        <taxon>Volvox</taxon>
    </lineage>
</organism>
<feature type="compositionally biased region" description="Basic and acidic residues" evidence="2">
    <location>
        <begin position="828"/>
        <end position="840"/>
    </location>
</feature>
<feature type="region of interest" description="Disordered" evidence="2">
    <location>
        <begin position="1"/>
        <end position="72"/>
    </location>
</feature>
<feature type="compositionally biased region" description="Low complexity" evidence="2">
    <location>
        <begin position="1156"/>
        <end position="1167"/>
    </location>
</feature>
<feature type="region of interest" description="Disordered" evidence="2">
    <location>
        <begin position="1575"/>
        <end position="1676"/>
    </location>
</feature>
<feature type="compositionally biased region" description="Low complexity" evidence="2">
    <location>
        <begin position="1638"/>
        <end position="1657"/>
    </location>
</feature>
<feature type="compositionally biased region" description="Low complexity" evidence="2">
    <location>
        <begin position="1082"/>
        <end position="1097"/>
    </location>
</feature>
<feature type="region of interest" description="Disordered" evidence="2">
    <location>
        <begin position="876"/>
        <end position="909"/>
    </location>
</feature>
<keyword evidence="5" id="KW-1185">Reference proteome</keyword>
<feature type="region of interest" description="Disordered" evidence="2">
    <location>
        <begin position="798"/>
        <end position="844"/>
    </location>
</feature>
<feature type="compositionally biased region" description="Polar residues" evidence="2">
    <location>
        <begin position="324"/>
        <end position="345"/>
    </location>
</feature>
<feature type="region of interest" description="Disordered" evidence="2">
    <location>
        <begin position="727"/>
        <end position="785"/>
    </location>
</feature>
<feature type="compositionally biased region" description="Basic and acidic residues" evidence="2">
    <location>
        <begin position="1"/>
        <end position="15"/>
    </location>
</feature>
<keyword evidence="1" id="KW-0175">Coiled coil</keyword>
<feature type="coiled-coil region" evidence="1">
    <location>
        <begin position="620"/>
        <end position="647"/>
    </location>
</feature>
<comment type="caution">
    <text evidence="4">The sequence shown here is derived from an EMBL/GenBank/DDBJ whole genome shotgun (WGS) entry which is preliminary data.</text>
</comment>
<name>A0A8J4BAZ2_9CHLO</name>
<feature type="compositionally biased region" description="Low complexity" evidence="2">
    <location>
        <begin position="199"/>
        <end position="209"/>
    </location>
</feature>
<reference evidence="4" key="1">
    <citation type="journal article" date="2021" name="Proc. Natl. Acad. Sci. U.S.A.">
        <title>Three genomes in the algal genus Volvox reveal the fate of a haploid sex-determining region after a transition to homothallism.</title>
        <authorList>
            <person name="Yamamoto K."/>
            <person name="Hamaji T."/>
            <person name="Kawai-Toyooka H."/>
            <person name="Matsuzaki R."/>
            <person name="Takahashi F."/>
            <person name="Nishimura Y."/>
            <person name="Kawachi M."/>
            <person name="Noguchi H."/>
            <person name="Minakuchi Y."/>
            <person name="Umen J.G."/>
            <person name="Toyoda A."/>
            <person name="Nozaki H."/>
        </authorList>
    </citation>
    <scope>NUCLEOTIDE SEQUENCE</scope>
    <source>
        <strain evidence="4">NIES-3780</strain>
    </source>
</reference>
<dbReference type="EMBL" id="BNCO01000028">
    <property type="protein sequence ID" value="GIL57623.1"/>
    <property type="molecule type" value="Genomic_DNA"/>
</dbReference>
<keyword evidence="3" id="KW-0812">Transmembrane</keyword>
<gene>
    <name evidence="4" type="ORF">Vafri_12817</name>
</gene>
<evidence type="ECO:0000256" key="2">
    <source>
        <dbReference type="SAM" id="MobiDB-lite"/>
    </source>
</evidence>